<accession>A0ABC9C3I6</accession>
<reference evidence="4" key="1">
    <citation type="submission" date="2024-06" db="EMBL/GenBank/DDBJ databases">
        <authorList>
            <person name="Ryan C."/>
        </authorList>
    </citation>
    <scope>NUCLEOTIDE SEQUENCE [LARGE SCALE GENOMIC DNA]</scope>
</reference>
<evidence type="ECO:0000256" key="1">
    <source>
        <dbReference type="SAM" id="MobiDB-lite"/>
    </source>
</evidence>
<feature type="region of interest" description="Disordered" evidence="1">
    <location>
        <begin position="1"/>
        <end position="47"/>
    </location>
</feature>
<keyword evidence="4" id="KW-1185">Reference proteome</keyword>
<dbReference type="PANTHER" id="PTHR36140">
    <property type="entry name" value="F-BOX DOMAIN-CONTAINING PROTEIN-RELATED"/>
    <property type="match status" value="1"/>
</dbReference>
<dbReference type="EMBL" id="OZ075138">
    <property type="protein sequence ID" value="CAL5010283.1"/>
    <property type="molecule type" value="Genomic_DNA"/>
</dbReference>
<dbReference type="Gene3D" id="1.20.1280.50">
    <property type="match status" value="1"/>
</dbReference>
<sequence length="468" mass="52336">MPRGKRALIQSTPQSSTALVARNKGWLPDRRDPSKSKRPRRDEEDGTPLPDEILLHIFAGFPEIADLVRCAATCRRWRRLVSGEAAFIISSRRHPGRFVPLLALGFFFHHNQQAAAAPRFVPMASVSRRFPTLPSPLLDSSSRVVASRNGLVVVDLWRGGGGEHRRALKLCVCNPMTGEAHALPPLTGKDGLGQYACTVLTADDRLATTDPSPPSSYRLLLVYSRRGFTAFRSYSDDGGGGGGWSPEAKVTGAQIVKKHMGIMRNGVVAPGGREAYWLAKDVVFALRLDTMEASVMRLPRSRSRQCRFGWLVRDNTTLLGFTPEGRLCTIQLDIRLRSLTTFQLCVSLNIHTYRSHSHGGGNEDELWETEDEMIRIESFSMDDNVLTLKLRWFCERSGIVLFTADRWLCGNRRIELYAFSIHTRKLEKVVSNGDGSGNDPWGNLYGYEMDQAAYLTSLAEPEREKNML</sequence>
<organism evidence="3 4">
    <name type="scientific">Urochloa decumbens</name>
    <dbReference type="NCBI Taxonomy" id="240449"/>
    <lineage>
        <taxon>Eukaryota</taxon>
        <taxon>Viridiplantae</taxon>
        <taxon>Streptophyta</taxon>
        <taxon>Embryophyta</taxon>
        <taxon>Tracheophyta</taxon>
        <taxon>Spermatophyta</taxon>
        <taxon>Magnoliopsida</taxon>
        <taxon>Liliopsida</taxon>
        <taxon>Poales</taxon>
        <taxon>Poaceae</taxon>
        <taxon>PACMAD clade</taxon>
        <taxon>Panicoideae</taxon>
        <taxon>Panicodae</taxon>
        <taxon>Paniceae</taxon>
        <taxon>Melinidinae</taxon>
        <taxon>Urochloa</taxon>
    </lineage>
</organism>
<protein>
    <recommendedName>
        <fullName evidence="2">F-box domain-containing protein</fullName>
    </recommendedName>
</protein>
<feature type="compositionally biased region" description="Polar residues" evidence="1">
    <location>
        <begin position="9"/>
        <end position="18"/>
    </location>
</feature>
<dbReference type="AlphaFoldDB" id="A0ABC9C3I6"/>
<dbReference type="SMART" id="SM00256">
    <property type="entry name" value="FBOX"/>
    <property type="match status" value="1"/>
</dbReference>
<feature type="domain" description="F-box" evidence="2">
    <location>
        <begin position="49"/>
        <end position="90"/>
    </location>
</feature>
<dbReference type="InterPro" id="IPR056016">
    <property type="entry name" value="DUF7595"/>
</dbReference>
<evidence type="ECO:0000259" key="2">
    <source>
        <dbReference type="SMART" id="SM00256"/>
    </source>
</evidence>
<evidence type="ECO:0000313" key="3">
    <source>
        <dbReference type="EMBL" id="CAL5010283.1"/>
    </source>
</evidence>
<name>A0ABC9C3I6_9POAL</name>
<dbReference type="Proteomes" id="UP001497457">
    <property type="component" value="Chromosome 28b"/>
</dbReference>
<gene>
    <name evidence="3" type="ORF">URODEC1_LOCUS69930</name>
</gene>
<evidence type="ECO:0000313" key="4">
    <source>
        <dbReference type="Proteomes" id="UP001497457"/>
    </source>
</evidence>
<dbReference type="InterPro" id="IPR001810">
    <property type="entry name" value="F-box_dom"/>
</dbReference>
<dbReference type="InterPro" id="IPR036047">
    <property type="entry name" value="F-box-like_dom_sf"/>
</dbReference>
<dbReference type="PANTHER" id="PTHR36140:SF3">
    <property type="entry name" value="F-BOX DOMAIN-CONTAINING PROTEIN"/>
    <property type="match status" value="1"/>
</dbReference>
<dbReference type="Pfam" id="PF12937">
    <property type="entry name" value="F-box-like"/>
    <property type="match status" value="1"/>
</dbReference>
<proteinExistence type="predicted"/>
<feature type="compositionally biased region" description="Basic and acidic residues" evidence="1">
    <location>
        <begin position="27"/>
        <end position="43"/>
    </location>
</feature>
<dbReference type="Pfam" id="PF24523">
    <property type="entry name" value="DUF7595"/>
    <property type="match status" value="1"/>
</dbReference>
<reference evidence="3 4" key="2">
    <citation type="submission" date="2024-10" db="EMBL/GenBank/DDBJ databases">
        <authorList>
            <person name="Ryan C."/>
        </authorList>
    </citation>
    <scope>NUCLEOTIDE SEQUENCE [LARGE SCALE GENOMIC DNA]</scope>
</reference>
<dbReference type="CDD" id="cd09917">
    <property type="entry name" value="F-box_SF"/>
    <property type="match status" value="1"/>
</dbReference>
<dbReference type="SUPFAM" id="SSF81383">
    <property type="entry name" value="F-box domain"/>
    <property type="match status" value="1"/>
</dbReference>